<dbReference type="GO" id="GO:0043190">
    <property type="term" value="C:ATP-binding cassette (ABC) transporter complex"/>
    <property type="evidence" value="ECO:0007669"/>
    <property type="project" value="InterPro"/>
</dbReference>
<feature type="transmembrane region" description="Helical" evidence="6">
    <location>
        <begin position="336"/>
        <end position="358"/>
    </location>
</feature>
<proteinExistence type="predicted"/>
<dbReference type="AlphaFoldDB" id="A0A8J8SK87"/>
<sequence length="363" mass="39445">MILSLYVARRFLRMTARIFLIFFAILMLIDMLDQLRRFSGQIGLRRAAELSLLHVPANIYTILPLILALGAIALFLGLARSSELVVVRAAGRSALRFLAAPVVTTLLLGIVLVAVLNPIAAATSNRYETLSAQLRHGSAQVLSVSAEGLWLRQGGSEGQTVIRAQRTNTDGTALTGVTILTFDADGALAQRIAASRAVLDQGAWNLTEAKIWDLSDPNPEADARVMDSFTLPSTLTPDTIRDGFRDPTEISIWDLPRYIRGLEEAGFQAREHRVWLQSELALPVFLAAMVLIAAAFTMRHARLGRTGPKVMFALLLAFGAFFLRSFAQVLGDNGQIPVLLAAWTPPVATVLASIGLLLHLEDG</sequence>
<evidence type="ECO:0000256" key="2">
    <source>
        <dbReference type="ARBA" id="ARBA00022475"/>
    </source>
</evidence>
<keyword evidence="2" id="KW-1003">Cell membrane</keyword>
<evidence type="ECO:0000256" key="5">
    <source>
        <dbReference type="ARBA" id="ARBA00023136"/>
    </source>
</evidence>
<feature type="transmembrane region" description="Helical" evidence="6">
    <location>
        <begin position="57"/>
        <end position="76"/>
    </location>
</feature>
<keyword evidence="4 6" id="KW-1133">Transmembrane helix</keyword>
<keyword evidence="3 6" id="KW-0812">Transmembrane</keyword>
<evidence type="ECO:0000313" key="7">
    <source>
        <dbReference type="EMBL" id="QUS35620.1"/>
    </source>
</evidence>
<evidence type="ECO:0000256" key="1">
    <source>
        <dbReference type="ARBA" id="ARBA00004651"/>
    </source>
</evidence>
<dbReference type="KEGG" id="fap:GR316_04650"/>
<dbReference type="GO" id="GO:0015920">
    <property type="term" value="P:lipopolysaccharide transport"/>
    <property type="evidence" value="ECO:0007669"/>
    <property type="project" value="TreeGrafter"/>
</dbReference>
<accession>A0A8J8SK87</accession>
<protein>
    <submittedName>
        <fullName evidence="7">LPS export ABC transporter permease LptG</fullName>
    </submittedName>
</protein>
<reference evidence="7" key="1">
    <citation type="submission" date="2020-01" db="EMBL/GenBank/DDBJ databases">
        <authorList>
            <person name="Yang Y."/>
            <person name="Kwon Y.M."/>
        </authorList>
    </citation>
    <scope>NUCLEOTIDE SEQUENCE</scope>
    <source>
        <strain evidence="7">PG104</strain>
    </source>
</reference>
<evidence type="ECO:0000256" key="4">
    <source>
        <dbReference type="ARBA" id="ARBA00022989"/>
    </source>
</evidence>
<name>A0A8J8SK87_9RHOB</name>
<evidence type="ECO:0000256" key="3">
    <source>
        <dbReference type="ARBA" id="ARBA00022692"/>
    </source>
</evidence>
<dbReference type="RefSeq" id="WP_211784867.1">
    <property type="nucleotide sequence ID" value="NZ_CP047289.1"/>
</dbReference>
<dbReference type="InterPro" id="IPR005495">
    <property type="entry name" value="LptG/LptF_permease"/>
</dbReference>
<keyword evidence="5 6" id="KW-0472">Membrane</keyword>
<feature type="transmembrane region" description="Helical" evidence="6">
    <location>
        <begin position="97"/>
        <end position="116"/>
    </location>
</feature>
<gene>
    <name evidence="7" type="primary">lptG</name>
    <name evidence="7" type="ORF">GR316_04650</name>
</gene>
<dbReference type="InterPro" id="IPR030923">
    <property type="entry name" value="LptG"/>
</dbReference>
<comment type="subcellular location">
    <subcellularLocation>
        <location evidence="1">Cell membrane</location>
        <topology evidence="1">Multi-pass membrane protein</topology>
    </subcellularLocation>
</comment>
<dbReference type="PANTHER" id="PTHR33529">
    <property type="entry name" value="SLR0882 PROTEIN-RELATED"/>
    <property type="match status" value="1"/>
</dbReference>
<organism evidence="7 8">
    <name type="scientific">Falsirhodobacter algicola</name>
    <dbReference type="NCBI Taxonomy" id="2692330"/>
    <lineage>
        <taxon>Bacteria</taxon>
        <taxon>Pseudomonadati</taxon>
        <taxon>Pseudomonadota</taxon>
        <taxon>Alphaproteobacteria</taxon>
        <taxon>Rhodobacterales</taxon>
        <taxon>Paracoccaceae</taxon>
        <taxon>Falsirhodobacter</taxon>
    </lineage>
</organism>
<feature type="transmembrane region" description="Helical" evidence="6">
    <location>
        <begin position="310"/>
        <end position="330"/>
    </location>
</feature>
<dbReference type="EMBL" id="CP047289">
    <property type="protein sequence ID" value="QUS35620.1"/>
    <property type="molecule type" value="Genomic_DNA"/>
</dbReference>
<evidence type="ECO:0000256" key="6">
    <source>
        <dbReference type="SAM" id="Phobius"/>
    </source>
</evidence>
<dbReference type="GO" id="GO:0055085">
    <property type="term" value="P:transmembrane transport"/>
    <property type="evidence" value="ECO:0007669"/>
    <property type="project" value="InterPro"/>
</dbReference>
<evidence type="ECO:0000313" key="8">
    <source>
        <dbReference type="Proteomes" id="UP000679284"/>
    </source>
</evidence>
<feature type="transmembrane region" description="Helical" evidence="6">
    <location>
        <begin position="280"/>
        <end position="298"/>
    </location>
</feature>
<keyword evidence="8" id="KW-1185">Reference proteome</keyword>
<dbReference type="Pfam" id="PF03739">
    <property type="entry name" value="LptF_LptG"/>
    <property type="match status" value="1"/>
</dbReference>
<dbReference type="Proteomes" id="UP000679284">
    <property type="component" value="Chromosome"/>
</dbReference>
<dbReference type="PANTHER" id="PTHR33529:SF2">
    <property type="entry name" value="LIPOPOLYSACCHARIDE EXPORT SYSTEM PERMEASE PROTEIN LPTG"/>
    <property type="match status" value="1"/>
</dbReference>
<dbReference type="NCBIfam" id="TIGR04408">
    <property type="entry name" value="LptG_lptG"/>
    <property type="match status" value="1"/>
</dbReference>